<organism evidence="1 2">
    <name type="scientific">Diacronema lutheri</name>
    <name type="common">Unicellular marine alga</name>
    <name type="synonym">Monochrysis lutheri</name>
    <dbReference type="NCBI Taxonomy" id="2081491"/>
    <lineage>
        <taxon>Eukaryota</taxon>
        <taxon>Haptista</taxon>
        <taxon>Haptophyta</taxon>
        <taxon>Pavlovophyceae</taxon>
        <taxon>Pavlovales</taxon>
        <taxon>Pavlovaceae</taxon>
        <taxon>Diacronema</taxon>
    </lineage>
</organism>
<dbReference type="OrthoDB" id="2019915at2759"/>
<comment type="caution">
    <text evidence="1">The sequence shown here is derived from an EMBL/GenBank/DDBJ whole genome shotgun (WGS) entry which is preliminary data.</text>
</comment>
<accession>A0A8J5X9D4</accession>
<dbReference type="Proteomes" id="UP000751190">
    <property type="component" value="Unassembled WGS sequence"/>
</dbReference>
<evidence type="ECO:0008006" key="3">
    <source>
        <dbReference type="Google" id="ProtNLM"/>
    </source>
</evidence>
<dbReference type="AlphaFoldDB" id="A0A8J5X9D4"/>
<dbReference type="EMBL" id="JAGTXO010000044">
    <property type="protein sequence ID" value="KAG8459133.1"/>
    <property type="molecule type" value="Genomic_DNA"/>
</dbReference>
<dbReference type="SUPFAM" id="SSF103511">
    <property type="entry name" value="Chlorophyll a-b binding protein"/>
    <property type="match status" value="1"/>
</dbReference>
<keyword evidence="2" id="KW-1185">Reference proteome</keyword>
<proteinExistence type="predicted"/>
<sequence length="87" mass="9617">MDELSDVELAAQITTLDTLAEEWRKEAQDEAFNNAQLFGWCPQAEILNGRYAMFFFVVGLATESITGQSVPQQIVTLLEVVGILPPS</sequence>
<evidence type="ECO:0000313" key="1">
    <source>
        <dbReference type="EMBL" id="KAG8459133.1"/>
    </source>
</evidence>
<name>A0A8J5X9D4_DIALT</name>
<dbReference type="OMA" id="GFIGPDF"/>
<gene>
    <name evidence="1" type="ORF">KFE25_002540</name>
</gene>
<reference evidence="1" key="1">
    <citation type="submission" date="2021-05" db="EMBL/GenBank/DDBJ databases">
        <title>The genome of the haptophyte Pavlova lutheri (Diacronema luteri, Pavlovales) - a model for lipid biosynthesis in eukaryotic algae.</title>
        <authorList>
            <person name="Hulatt C.J."/>
            <person name="Posewitz M.C."/>
        </authorList>
    </citation>
    <scope>NUCLEOTIDE SEQUENCE</scope>
    <source>
        <strain evidence="1">NIVA-4/92</strain>
    </source>
</reference>
<protein>
    <recommendedName>
        <fullName evidence="3">High light inducible protein</fullName>
    </recommendedName>
</protein>
<evidence type="ECO:0000313" key="2">
    <source>
        <dbReference type="Proteomes" id="UP000751190"/>
    </source>
</evidence>